<dbReference type="InterPro" id="IPR029058">
    <property type="entry name" value="AB_hydrolase_fold"/>
</dbReference>
<dbReference type="PANTHER" id="PTHR43265">
    <property type="entry name" value="ESTERASE ESTD"/>
    <property type="match status" value="1"/>
</dbReference>
<dbReference type="InterPro" id="IPR000073">
    <property type="entry name" value="AB_hydrolase_1"/>
</dbReference>
<dbReference type="InterPro" id="IPR053145">
    <property type="entry name" value="AB_hydrolase_Est10"/>
</dbReference>
<dbReference type="PANTHER" id="PTHR43265:SF1">
    <property type="entry name" value="ESTERASE ESTD"/>
    <property type="match status" value="1"/>
</dbReference>
<accession>A0ABY4X9H2</accession>
<evidence type="ECO:0000313" key="2">
    <source>
        <dbReference type="EMBL" id="USI73591.1"/>
    </source>
</evidence>
<organism evidence="2 3">
    <name type="scientific">Sphingomonas morindae</name>
    <dbReference type="NCBI Taxonomy" id="1541170"/>
    <lineage>
        <taxon>Bacteria</taxon>
        <taxon>Pseudomonadati</taxon>
        <taxon>Pseudomonadota</taxon>
        <taxon>Alphaproteobacteria</taxon>
        <taxon>Sphingomonadales</taxon>
        <taxon>Sphingomonadaceae</taxon>
        <taxon>Sphingomonas</taxon>
    </lineage>
</organism>
<dbReference type="Pfam" id="PF12697">
    <property type="entry name" value="Abhydrolase_6"/>
    <property type="match status" value="1"/>
</dbReference>
<dbReference type="EMBL" id="CP084930">
    <property type="protein sequence ID" value="USI73591.1"/>
    <property type="molecule type" value="Genomic_DNA"/>
</dbReference>
<dbReference type="Gene3D" id="3.40.50.1820">
    <property type="entry name" value="alpha/beta hydrolase"/>
    <property type="match status" value="1"/>
</dbReference>
<keyword evidence="2" id="KW-0378">Hydrolase</keyword>
<feature type="domain" description="AB hydrolase-1" evidence="1">
    <location>
        <begin position="56"/>
        <end position="299"/>
    </location>
</feature>
<evidence type="ECO:0000259" key="1">
    <source>
        <dbReference type="Pfam" id="PF12697"/>
    </source>
</evidence>
<reference evidence="2" key="1">
    <citation type="journal article" date="2022" name="Toxins">
        <title>Genomic Analysis of Sphingopyxis sp. USTB-05 for Biodegrading Cyanobacterial Hepatotoxins.</title>
        <authorList>
            <person name="Liu C."/>
            <person name="Xu Q."/>
            <person name="Zhao Z."/>
            <person name="Zhang H."/>
            <person name="Liu X."/>
            <person name="Yin C."/>
            <person name="Liu Y."/>
            <person name="Yan H."/>
        </authorList>
    </citation>
    <scope>NUCLEOTIDE SEQUENCE</scope>
    <source>
        <strain evidence="2">NBD5</strain>
    </source>
</reference>
<dbReference type="RefSeq" id="WP_252167400.1">
    <property type="nucleotide sequence ID" value="NZ_CP084930.1"/>
</dbReference>
<evidence type="ECO:0000313" key="3">
    <source>
        <dbReference type="Proteomes" id="UP001056937"/>
    </source>
</evidence>
<sequence>MNHRAVLATIIVGATCMTASNLKAAAPQERDATVTVSGVENACRFTMPSGNARGAVLLVPGSLYSDVDGNYPSMNMRPHAYADLARQLGERGFTVLRMAKIGPGTGSRTIDADAARRHIDFLTRVEVAQAGLDLLRHTVATRPLIVAGHSEGAVVASLLAAGPSGAVIDGVVSLSGPALPILSILRAQVAAMSPPGVTPDMAMFDRTAAAIRAGQAPSNEAKSNPQTAMLASMPKPGLAYLRSADLVDPFAALGKVQTPVLIVRGGRDDSVPAAHAEVLRAGRTTLPTEVATFPNLTHFYKVAPLGLLPMQSMGLETDSDPAVADAIAAWASHLSR</sequence>
<dbReference type="Proteomes" id="UP001056937">
    <property type="component" value="Chromosome 1"/>
</dbReference>
<protein>
    <submittedName>
        <fullName evidence="2">Alpha/beta fold hydrolase</fullName>
    </submittedName>
</protein>
<proteinExistence type="predicted"/>
<dbReference type="SUPFAM" id="SSF53474">
    <property type="entry name" value="alpha/beta-Hydrolases"/>
    <property type="match status" value="1"/>
</dbReference>
<gene>
    <name evidence="2" type="ORF">LHA26_03660</name>
</gene>
<name>A0ABY4X9H2_9SPHN</name>
<dbReference type="GO" id="GO:0016787">
    <property type="term" value="F:hydrolase activity"/>
    <property type="evidence" value="ECO:0007669"/>
    <property type="project" value="UniProtKB-KW"/>
</dbReference>
<keyword evidence="3" id="KW-1185">Reference proteome</keyword>